<dbReference type="InterPro" id="IPR041413">
    <property type="entry name" value="MLTR_LBD"/>
</dbReference>
<dbReference type="Gene3D" id="1.10.260.40">
    <property type="entry name" value="lambda repressor-like DNA-binding domains"/>
    <property type="match status" value="1"/>
</dbReference>
<evidence type="ECO:0000313" key="2">
    <source>
        <dbReference type="EMBL" id="MQY22755.1"/>
    </source>
</evidence>
<evidence type="ECO:0000313" key="3">
    <source>
        <dbReference type="Proteomes" id="UP000438448"/>
    </source>
</evidence>
<dbReference type="GO" id="GO:0003677">
    <property type="term" value="F:DNA binding"/>
    <property type="evidence" value="ECO:0007669"/>
    <property type="project" value="InterPro"/>
</dbReference>
<evidence type="ECO:0000259" key="1">
    <source>
        <dbReference type="PROSITE" id="PS50943"/>
    </source>
</evidence>
<dbReference type="EMBL" id="WEGK01000015">
    <property type="protein sequence ID" value="MQY22755.1"/>
    <property type="molecule type" value="Genomic_DNA"/>
</dbReference>
<dbReference type="InterPro" id="IPR010982">
    <property type="entry name" value="Lambda_DNA-bd_dom_sf"/>
</dbReference>
<dbReference type="PROSITE" id="PS50943">
    <property type="entry name" value="HTH_CROC1"/>
    <property type="match status" value="1"/>
</dbReference>
<dbReference type="RefSeq" id="WP_153414590.1">
    <property type="nucleotide sequence ID" value="NZ_WEGK01000015.1"/>
</dbReference>
<dbReference type="Pfam" id="PF17765">
    <property type="entry name" value="MLTR_LBD"/>
    <property type="match status" value="1"/>
</dbReference>
<dbReference type="OrthoDB" id="3608749at2"/>
<dbReference type="Pfam" id="PF13560">
    <property type="entry name" value="HTH_31"/>
    <property type="match status" value="1"/>
</dbReference>
<name>A0A7K0DAE5_9NOCA</name>
<dbReference type="AlphaFoldDB" id="A0A7K0DAE5"/>
<comment type="caution">
    <text evidence="2">The sequence shown here is derived from an EMBL/GenBank/DDBJ whole genome shotgun (WGS) entry which is preliminary data.</text>
</comment>
<dbReference type="SUPFAM" id="SSF47413">
    <property type="entry name" value="lambda repressor-like DNA-binding domains"/>
    <property type="match status" value="1"/>
</dbReference>
<dbReference type="PANTHER" id="PTHR35010">
    <property type="entry name" value="BLL4672 PROTEIN-RELATED"/>
    <property type="match status" value="1"/>
</dbReference>
<accession>A0A7K0DAE5</accession>
<feature type="domain" description="HTH cro/C1-type" evidence="1">
    <location>
        <begin position="37"/>
        <end position="84"/>
    </location>
</feature>
<dbReference type="InterPro" id="IPR001387">
    <property type="entry name" value="Cro/C1-type_HTH"/>
</dbReference>
<dbReference type="Gene3D" id="3.30.450.180">
    <property type="match status" value="1"/>
</dbReference>
<proteinExistence type="predicted"/>
<reference evidence="2 3" key="1">
    <citation type="submission" date="2019-10" db="EMBL/GenBank/DDBJ databases">
        <title>Nocardia macrotermitis sp. nov. and Nocardia aurantia sp. nov., isolated from the gut of fungus growing-termite Macrotermes natalensis.</title>
        <authorList>
            <person name="Benndorf R."/>
            <person name="Schwitalla J."/>
            <person name="Martin K."/>
            <person name="De Beer W."/>
            <person name="Kaster A.-K."/>
            <person name="Vollmers J."/>
            <person name="Poulsen M."/>
            <person name="Beemelmanns C."/>
        </authorList>
    </citation>
    <scope>NUCLEOTIDE SEQUENCE [LARGE SCALE GENOMIC DNA]</scope>
    <source>
        <strain evidence="2 3">RB20</strain>
    </source>
</reference>
<organism evidence="2 3">
    <name type="scientific">Nocardia macrotermitis</name>
    <dbReference type="NCBI Taxonomy" id="2585198"/>
    <lineage>
        <taxon>Bacteria</taxon>
        <taxon>Bacillati</taxon>
        <taxon>Actinomycetota</taxon>
        <taxon>Actinomycetes</taxon>
        <taxon>Mycobacteriales</taxon>
        <taxon>Nocardiaceae</taxon>
        <taxon>Nocardia</taxon>
    </lineage>
</organism>
<dbReference type="PANTHER" id="PTHR35010:SF2">
    <property type="entry name" value="BLL4672 PROTEIN"/>
    <property type="match status" value="1"/>
</dbReference>
<protein>
    <recommendedName>
        <fullName evidence="1">HTH cro/C1-type domain-containing protein</fullName>
    </recommendedName>
</protein>
<gene>
    <name evidence="2" type="ORF">NRB20_58770</name>
</gene>
<sequence length="277" mass="31230">MDWVDRSEFAEFLIARRAQLQPEEVGLPSGRRRRTPGLRREEVAALAGVSVDYLARLEQGRDSNPSTAVLAALADALRLNEVERHHFSKLALGLDPQVGGCPADGRAFERVSDTVQAVLDALHPTPAFVLGRRLNVLAWNAAWRDFAEPLEVLDTEGEVNLGHYLFGNPVATKWWTDWPIAADLMTSSLRAARSQWAEDPQLAATIQALQRFPEFTRRWREHRMTDYRSATVHLNHPIRGEVEVEIETLSPAVDQSVVVWLVDRRQVHTPGLRLVNE</sequence>
<dbReference type="Proteomes" id="UP000438448">
    <property type="component" value="Unassembled WGS sequence"/>
</dbReference>
<keyword evidence="3" id="KW-1185">Reference proteome</keyword>
<dbReference type="SMART" id="SM00530">
    <property type="entry name" value="HTH_XRE"/>
    <property type="match status" value="1"/>
</dbReference>